<sequence>MTCGDCGEPITDRHPNWPGVWTTLVDIGPQCDKRSRPYPEEDEDNACGFPHRPSNAVA</sequence>
<keyword evidence="3" id="KW-1185">Reference proteome</keyword>
<gene>
    <name evidence="2" type="ORF">GCM10010319_24500</name>
</gene>
<evidence type="ECO:0000313" key="3">
    <source>
        <dbReference type="Proteomes" id="UP001500063"/>
    </source>
</evidence>
<comment type="caution">
    <text evidence="2">The sequence shown here is derived from an EMBL/GenBank/DDBJ whole genome shotgun (WGS) entry which is preliminary data.</text>
</comment>
<organism evidence="2 3">
    <name type="scientific">Streptomyces blastmyceticus</name>
    <dbReference type="NCBI Taxonomy" id="68180"/>
    <lineage>
        <taxon>Bacteria</taxon>
        <taxon>Bacillati</taxon>
        <taxon>Actinomycetota</taxon>
        <taxon>Actinomycetes</taxon>
        <taxon>Kitasatosporales</taxon>
        <taxon>Streptomycetaceae</taxon>
        <taxon>Streptomyces</taxon>
    </lineage>
</organism>
<evidence type="ECO:0000313" key="2">
    <source>
        <dbReference type="EMBL" id="GAA0347062.1"/>
    </source>
</evidence>
<evidence type="ECO:0000256" key="1">
    <source>
        <dbReference type="SAM" id="MobiDB-lite"/>
    </source>
</evidence>
<dbReference type="EMBL" id="BAAABW010000013">
    <property type="protein sequence ID" value="GAA0347062.1"/>
    <property type="molecule type" value="Genomic_DNA"/>
</dbReference>
<protein>
    <submittedName>
        <fullName evidence="2">Uncharacterized protein</fullName>
    </submittedName>
</protein>
<proteinExistence type="predicted"/>
<name>A0ABN0WUI0_9ACTN</name>
<dbReference type="Proteomes" id="UP001500063">
    <property type="component" value="Unassembled WGS sequence"/>
</dbReference>
<feature type="region of interest" description="Disordered" evidence="1">
    <location>
        <begin position="30"/>
        <end position="58"/>
    </location>
</feature>
<reference evidence="2 3" key="1">
    <citation type="journal article" date="2019" name="Int. J. Syst. Evol. Microbiol.">
        <title>The Global Catalogue of Microorganisms (GCM) 10K type strain sequencing project: providing services to taxonomists for standard genome sequencing and annotation.</title>
        <authorList>
            <consortium name="The Broad Institute Genomics Platform"/>
            <consortium name="The Broad Institute Genome Sequencing Center for Infectious Disease"/>
            <person name="Wu L."/>
            <person name="Ma J."/>
        </authorList>
    </citation>
    <scope>NUCLEOTIDE SEQUENCE [LARGE SCALE GENOMIC DNA]</scope>
    <source>
        <strain evidence="2 3">JCM 4565</strain>
    </source>
</reference>
<accession>A0ABN0WUI0</accession>